<comment type="caution">
    <text evidence="2">The sequence shown here is derived from an EMBL/GenBank/DDBJ whole genome shotgun (WGS) entry which is preliminary data.</text>
</comment>
<dbReference type="EMBL" id="LGUT01001608">
    <property type="protein sequence ID" value="KOG88609.1"/>
    <property type="molecule type" value="Genomic_DNA"/>
</dbReference>
<dbReference type="RefSeq" id="WP_030877416.1">
    <property type="nucleotide sequence ID" value="NZ_JBIRHZ010000008.1"/>
</dbReference>
<sequence length="144" mass="15814">MAMQHGSDKTGPVRDDMMKKQLRGELNADRWLRTDEEHELQPSGEDQPAVARDPADEFEGGVSADTGVPDGMTERDVAIRSDLARHLGRGIYPADRSAVLASLREHHAPDRLVDLAERLPENGRYENVQAIAASLGLATEHGRP</sequence>
<dbReference type="InterPro" id="IPR021527">
    <property type="entry name" value="DUF2795"/>
</dbReference>
<feature type="compositionally biased region" description="Basic and acidic residues" evidence="1">
    <location>
        <begin position="1"/>
        <end position="40"/>
    </location>
</feature>
<accession>A0ABR5J5B2</accession>
<evidence type="ECO:0000313" key="2">
    <source>
        <dbReference type="EMBL" id="KOG88609.1"/>
    </source>
</evidence>
<name>A0ABR5J5B2_9ACTN</name>
<evidence type="ECO:0000313" key="3">
    <source>
        <dbReference type="Proteomes" id="UP000037020"/>
    </source>
</evidence>
<keyword evidence="3" id="KW-1185">Reference proteome</keyword>
<dbReference type="Proteomes" id="UP000037020">
    <property type="component" value="Unassembled WGS sequence"/>
</dbReference>
<gene>
    <name evidence="2" type="ORF">ADK38_18850</name>
</gene>
<organism evidence="2 3">
    <name type="scientific">Streptomyces varsoviensis</name>
    <dbReference type="NCBI Taxonomy" id="67373"/>
    <lineage>
        <taxon>Bacteria</taxon>
        <taxon>Bacillati</taxon>
        <taxon>Actinomycetota</taxon>
        <taxon>Actinomycetes</taxon>
        <taxon>Kitasatosporales</taxon>
        <taxon>Streptomycetaceae</taxon>
        <taxon>Streptomyces</taxon>
    </lineage>
</organism>
<proteinExistence type="predicted"/>
<protein>
    <recommendedName>
        <fullName evidence="4">DUF2795 domain-containing protein</fullName>
    </recommendedName>
</protein>
<evidence type="ECO:0008006" key="4">
    <source>
        <dbReference type="Google" id="ProtNLM"/>
    </source>
</evidence>
<dbReference type="Pfam" id="PF11387">
    <property type="entry name" value="DUF2795"/>
    <property type="match status" value="1"/>
</dbReference>
<reference evidence="2 3" key="1">
    <citation type="submission" date="2015-07" db="EMBL/GenBank/DDBJ databases">
        <authorList>
            <person name="Ju K.-S."/>
            <person name="Doroghazi J.R."/>
            <person name="Metcalf W.W."/>
        </authorList>
    </citation>
    <scope>NUCLEOTIDE SEQUENCE [LARGE SCALE GENOMIC DNA]</scope>
    <source>
        <strain evidence="2 3">NRRL B-3589</strain>
    </source>
</reference>
<feature type="region of interest" description="Disordered" evidence="1">
    <location>
        <begin position="1"/>
        <end position="73"/>
    </location>
</feature>
<evidence type="ECO:0000256" key="1">
    <source>
        <dbReference type="SAM" id="MobiDB-lite"/>
    </source>
</evidence>